<evidence type="ECO:0000256" key="2">
    <source>
        <dbReference type="SAM" id="Phobius"/>
    </source>
</evidence>
<evidence type="ECO:0000313" key="3">
    <source>
        <dbReference type="EMBL" id="KAL0576830.1"/>
    </source>
</evidence>
<organism evidence="3 4">
    <name type="scientific">Marasmius crinis-equi</name>
    <dbReference type="NCBI Taxonomy" id="585013"/>
    <lineage>
        <taxon>Eukaryota</taxon>
        <taxon>Fungi</taxon>
        <taxon>Dikarya</taxon>
        <taxon>Basidiomycota</taxon>
        <taxon>Agaricomycotina</taxon>
        <taxon>Agaricomycetes</taxon>
        <taxon>Agaricomycetidae</taxon>
        <taxon>Agaricales</taxon>
        <taxon>Marasmiineae</taxon>
        <taxon>Marasmiaceae</taxon>
        <taxon>Marasmius</taxon>
    </lineage>
</organism>
<keyword evidence="4" id="KW-1185">Reference proteome</keyword>
<feature type="transmembrane region" description="Helical" evidence="2">
    <location>
        <begin position="105"/>
        <end position="128"/>
    </location>
</feature>
<comment type="caution">
    <text evidence="3">The sequence shown here is derived from an EMBL/GenBank/DDBJ whole genome shotgun (WGS) entry which is preliminary data.</text>
</comment>
<evidence type="ECO:0000256" key="1">
    <source>
        <dbReference type="SAM" id="MobiDB-lite"/>
    </source>
</evidence>
<name>A0ABR3FN35_9AGAR</name>
<evidence type="ECO:0000313" key="4">
    <source>
        <dbReference type="Proteomes" id="UP001465976"/>
    </source>
</evidence>
<keyword evidence="2" id="KW-0812">Transmembrane</keyword>
<sequence>MSYHADANLPRGLGMLYQRSRNANFKKDIEKYLAVQYNAILDLSTTNGSNVYSSDWMGPPPSTVDFLSQIQALGVLVPVIALPDTDGTPNPTPSFSLPSPKGKPVGGIVGGTVGGIIALAVAVTLFFVRRHRKKRSLPPSRQFEQAQTRHVEPFTEFPVVHGESRRERSPLKQNLDSGQMSRSLLPSTALTQNQGQDNPHLLRQMSAALSALNRRLARVEGTNTAGGESEAPPEYPGSVHN</sequence>
<feature type="region of interest" description="Disordered" evidence="1">
    <location>
        <begin position="218"/>
        <end position="241"/>
    </location>
</feature>
<reference evidence="3 4" key="1">
    <citation type="submission" date="2024-02" db="EMBL/GenBank/DDBJ databases">
        <title>A draft genome for the cacao thread blight pathogen Marasmius crinis-equi.</title>
        <authorList>
            <person name="Cohen S.P."/>
            <person name="Baruah I.K."/>
            <person name="Amoako-Attah I."/>
            <person name="Bukari Y."/>
            <person name="Meinhardt L.W."/>
            <person name="Bailey B.A."/>
        </authorList>
    </citation>
    <scope>NUCLEOTIDE SEQUENCE [LARGE SCALE GENOMIC DNA]</scope>
    <source>
        <strain evidence="3 4">GH-76</strain>
    </source>
</reference>
<dbReference type="EMBL" id="JBAHYK010000195">
    <property type="protein sequence ID" value="KAL0576830.1"/>
    <property type="molecule type" value="Genomic_DNA"/>
</dbReference>
<gene>
    <name evidence="3" type="ORF">V5O48_005155</name>
</gene>
<dbReference type="Proteomes" id="UP001465976">
    <property type="component" value="Unassembled WGS sequence"/>
</dbReference>
<proteinExistence type="predicted"/>
<protein>
    <submittedName>
        <fullName evidence="3">Uncharacterized protein</fullName>
    </submittedName>
</protein>
<keyword evidence="2" id="KW-1133">Transmembrane helix</keyword>
<feature type="region of interest" description="Disordered" evidence="1">
    <location>
        <begin position="154"/>
        <end position="179"/>
    </location>
</feature>
<keyword evidence="2" id="KW-0472">Membrane</keyword>
<accession>A0ABR3FN35</accession>